<evidence type="ECO:0000256" key="2">
    <source>
        <dbReference type="ARBA" id="ARBA00022559"/>
    </source>
</evidence>
<keyword evidence="5" id="KW-0732">Signal</keyword>
<dbReference type="InterPro" id="IPR048328">
    <property type="entry name" value="Dyp_perox_C"/>
</dbReference>
<dbReference type="PROSITE" id="PS51404">
    <property type="entry name" value="DYP_PEROXIDASE"/>
    <property type="match status" value="1"/>
</dbReference>
<evidence type="ECO:0000256" key="7">
    <source>
        <dbReference type="ARBA" id="ARBA00023004"/>
    </source>
</evidence>
<name>A0A2N9JK09_9ACTN</name>
<sequence>MTTSGDSDTPAPTTSVSRRGLLAAGGAVAATSVGVAAGYALAGQPTEPAAAPEADDSLVPFHGPHQAGIATQPQTHAAFLAFDLRGATDRAAAVRLMKLLTDDARRLTAATPVLGDQEPELARTPARLTFTFGFGPRFFTQLGLMQRQPSGLTELPAFGIDQLKPQFCDGDLLVQVCADDPLVLAHAVRQVTKTTRSFAKPRWVQRGFTQPRVALHGAEVSRNLMGQLDGTVNPVPATPDFDAVVWAGPQTGWFAGGTTLVLRRITMQLDTWDELDTPDKELTIGRRLASGAPLTGTAATDQADFAAVDANGLPVIPPFSHMARARPHQQNDRFLRRPYNYDDSNVESGADAGLLFVTYQADIAAQYLPVQQRLAEQDLLNAWTVPIGSAVFALPPGCDENGYIGEGLLA</sequence>
<dbReference type="PROSITE" id="PS51318">
    <property type="entry name" value="TAT"/>
    <property type="match status" value="1"/>
</dbReference>
<keyword evidence="2 12" id="KW-0575">Peroxidase</keyword>
<dbReference type="GO" id="GO:0004601">
    <property type="term" value="F:peroxidase activity"/>
    <property type="evidence" value="ECO:0007669"/>
    <property type="project" value="UniProtKB-KW"/>
</dbReference>
<dbReference type="PANTHER" id="PTHR30521:SF4">
    <property type="entry name" value="DEFERROCHELATASE"/>
    <property type="match status" value="1"/>
</dbReference>
<dbReference type="InterPro" id="IPR011008">
    <property type="entry name" value="Dimeric_a/b-barrel"/>
</dbReference>
<dbReference type="InterPro" id="IPR048327">
    <property type="entry name" value="Dyp_perox_N"/>
</dbReference>
<evidence type="ECO:0000256" key="8">
    <source>
        <dbReference type="ARBA" id="ARBA00025737"/>
    </source>
</evidence>
<evidence type="ECO:0000256" key="1">
    <source>
        <dbReference type="ARBA" id="ARBA00001970"/>
    </source>
</evidence>
<keyword evidence="6" id="KW-0560">Oxidoreductase</keyword>
<keyword evidence="4" id="KW-0479">Metal-binding</keyword>
<feature type="domain" description="Dyp-type peroxidase N-terminal" evidence="10">
    <location>
        <begin position="66"/>
        <end position="208"/>
    </location>
</feature>
<dbReference type="InterPro" id="IPR006314">
    <property type="entry name" value="Dyp_peroxidase"/>
</dbReference>
<dbReference type="Pfam" id="PF20628">
    <property type="entry name" value="Dyp_perox_C"/>
    <property type="match status" value="1"/>
</dbReference>
<proteinExistence type="inferred from homology"/>
<dbReference type="EMBL" id="LT985188">
    <property type="protein sequence ID" value="SPD87901.1"/>
    <property type="molecule type" value="Genomic_DNA"/>
</dbReference>
<dbReference type="SUPFAM" id="SSF54909">
    <property type="entry name" value="Dimeric alpha+beta barrel"/>
    <property type="match status" value="1"/>
</dbReference>
<dbReference type="Proteomes" id="UP000238164">
    <property type="component" value="Chromosome 1"/>
</dbReference>
<dbReference type="GO" id="GO:0005829">
    <property type="term" value="C:cytosol"/>
    <property type="evidence" value="ECO:0007669"/>
    <property type="project" value="TreeGrafter"/>
</dbReference>
<organism evidence="12 13">
    <name type="scientific">Micropruina glycogenica</name>
    <dbReference type="NCBI Taxonomy" id="75385"/>
    <lineage>
        <taxon>Bacteria</taxon>
        <taxon>Bacillati</taxon>
        <taxon>Actinomycetota</taxon>
        <taxon>Actinomycetes</taxon>
        <taxon>Propionibacteriales</taxon>
        <taxon>Nocardioidaceae</taxon>
        <taxon>Micropruina</taxon>
    </lineage>
</organism>
<gene>
    <name evidence="12" type="ORF">MPLG2_2871</name>
</gene>
<keyword evidence="3" id="KW-0349">Heme</keyword>
<dbReference type="Pfam" id="PF04261">
    <property type="entry name" value="Dyp_perox_N"/>
    <property type="match status" value="1"/>
</dbReference>
<protein>
    <submittedName>
        <fullName evidence="12">Glutathione peroxidase family protein</fullName>
    </submittedName>
</protein>
<keyword evidence="7" id="KW-0408">Iron</keyword>
<dbReference type="NCBIfam" id="TIGR01413">
    <property type="entry name" value="Dyp_perox_fam"/>
    <property type="match status" value="1"/>
</dbReference>
<reference evidence="12 13" key="1">
    <citation type="submission" date="2018-02" db="EMBL/GenBank/DDBJ databases">
        <authorList>
            <person name="Cohen D.B."/>
            <person name="Kent A.D."/>
        </authorList>
    </citation>
    <scope>NUCLEOTIDE SEQUENCE [LARGE SCALE GENOMIC DNA]</scope>
    <source>
        <strain evidence="12">1</strain>
    </source>
</reference>
<dbReference type="InterPro" id="IPR006311">
    <property type="entry name" value="TAT_signal"/>
</dbReference>
<evidence type="ECO:0000313" key="13">
    <source>
        <dbReference type="Proteomes" id="UP000238164"/>
    </source>
</evidence>
<feature type="domain" description="Dyp-type peroxidase C-terminal" evidence="11">
    <location>
        <begin position="221"/>
        <end position="398"/>
    </location>
</feature>
<accession>A0A2N9JK09</accession>
<dbReference type="OrthoDB" id="9781066at2"/>
<evidence type="ECO:0000256" key="3">
    <source>
        <dbReference type="ARBA" id="ARBA00022617"/>
    </source>
</evidence>
<dbReference type="RefSeq" id="WP_105186530.1">
    <property type="nucleotide sequence ID" value="NZ_BAAAGO010000008.1"/>
</dbReference>
<evidence type="ECO:0000313" key="12">
    <source>
        <dbReference type="EMBL" id="SPD87901.1"/>
    </source>
</evidence>
<dbReference type="GO" id="GO:0046872">
    <property type="term" value="F:metal ion binding"/>
    <property type="evidence" value="ECO:0007669"/>
    <property type="project" value="UniProtKB-KW"/>
</dbReference>
<evidence type="ECO:0000256" key="4">
    <source>
        <dbReference type="ARBA" id="ARBA00022723"/>
    </source>
</evidence>
<dbReference type="PANTHER" id="PTHR30521">
    <property type="entry name" value="DEFERROCHELATASE/PEROXIDASE"/>
    <property type="match status" value="1"/>
</dbReference>
<dbReference type="GO" id="GO:0020037">
    <property type="term" value="F:heme binding"/>
    <property type="evidence" value="ECO:0007669"/>
    <property type="project" value="InterPro"/>
</dbReference>
<evidence type="ECO:0000256" key="6">
    <source>
        <dbReference type="ARBA" id="ARBA00023002"/>
    </source>
</evidence>
<evidence type="ECO:0000259" key="10">
    <source>
        <dbReference type="Pfam" id="PF04261"/>
    </source>
</evidence>
<evidence type="ECO:0000259" key="11">
    <source>
        <dbReference type="Pfam" id="PF20628"/>
    </source>
</evidence>
<keyword evidence="13" id="KW-1185">Reference proteome</keyword>
<evidence type="ECO:0000256" key="9">
    <source>
        <dbReference type="SAM" id="MobiDB-lite"/>
    </source>
</evidence>
<dbReference type="AlphaFoldDB" id="A0A2N9JK09"/>
<dbReference type="KEGG" id="mgg:MPLG2_2871"/>
<comment type="cofactor">
    <cofactor evidence="1">
        <name>heme b</name>
        <dbReference type="ChEBI" id="CHEBI:60344"/>
    </cofactor>
</comment>
<evidence type="ECO:0000256" key="5">
    <source>
        <dbReference type="ARBA" id="ARBA00022729"/>
    </source>
</evidence>
<comment type="similarity">
    <text evidence="8">Belongs to the DyP-type peroxidase family.</text>
</comment>
<feature type="region of interest" description="Disordered" evidence="9">
    <location>
        <begin position="46"/>
        <end position="67"/>
    </location>
</feature>